<feature type="transmembrane region" description="Helical" evidence="1">
    <location>
        <begin position="346"/>
        <end position="368"/>
    </location>
</feature>
<accession>A0A9N9WS98</accession>
<dbReference type="Proteomes" id="UP001153620">
    <property type="component" value="Chromosome 2"/>
</dbReference>
<reference evidence="4" key="2">
    <citation type="submission" date="2022-10" db="EMBL/GenBank/DDBJ databases">
        <authorList>
            <consortium name="ENA_rothamsted_submissions"/>
            <consortium name="culmorum"/>
            <person name="King R."/>
        </authorList>
    </citation>
    <scope>NUCLEOTIDE SEQUENCE</scope>
</reference>
<feature type="transmembrane region" description="Helical" evidence="1">
    <location>
        <begin position="299"/>
        <end position="325"/>
    </location>
</feature>
<feature type="transmembrane region" description="Helical" evidence="1">
    <location>
        <begin position="259"/>
        <end position="279"/>
    </location>
</feature>
<dbReference type="Pfam" id="PF01757">
    <property type="entry name" value="Acyl_transf_3"/>
    <property type="match status" value="1"/>
</dbReference>
<gene>
    <name evidence="4" type="ORF">CHIRRI_LOCUS6131</name>
</gene>
<evidence type="ECO:0000313" key="4">
    <source>
        <dbReference type="EMBL" id="CAG9803230.1"/>
    </source>
</evidence>
<feature type="domain" description="Nose resistant-to-fluoxetine protein N-terminal" evidence="3">
    <location>
        <begin position="49"/>
        <end position="189"/>
    </location>
</feature>
<feature type="transmembrane region" description="Helical" evidence="1">
    <location>
        <begin position="616"/>
        <end position="639"/>
    </location>
</feature>
<dbReference type="PANTHER" id="PTHR11161">
    <property type="entry name" value="O-ACYLTRANSFERASE"/>
    <property type="match status" value="1"/>
</dbReference>
<dbReference type="InterPro" id="IPR006621">
    <property type="entry name" value="Nose-resist-to-fluoxetine_N"/>
</dbReference>
<dbReference type="PANTHER" id="PTHR11161:SF0">
    <property type="entry name" value="O-ACYLTRANSFERASE LIKE PROTEIN"/>
    <property type="match status" value="1"/>
</dbReference>
<evidence type="ECO:0000256" key="2">
    <source>
        <dbReference type="SAM" id="SignalP"/>
    </source>
</evidence>
<feature type="transmembrane region" description="Helical" evidence="1">
    <location>
        <begin position="506"/>
        <end position="531"/>
    </location>
</feature>
<dbReference type="OrthoDB" id="118951at2759"/>
<dbReference type="InterPro" id="IPR002656">
    <property type="entry name" value="Acyl_transf_3_dom"/>
</dbReference>
<dbReference type="InterPro" id="IPR052728">
    <property type="entry name" value="O2_lipid_transport_reg"/>
</dbReference>
<evidence type="ECO:0000313" key="5">
    <source>
        <dbReference type="Proteomes" id="UP001153620"/>
    </source>
</evidence>
<dbReference type="SMART" id="SM00703">
    <property type="entry name" value="NRF"/>
    <property type="match status" value="1"/>
</dbReference>
<feature type="transmembrane region" description="Helical" evidence="1">
    <location>
        <begin position="200"/>
        <end position="224"/>
    </location>
</feature>
<evidence type="ECO:0000259" key="3">
    <source>
        <dbReference type="SMART" id="SM00703"/>
    </source>
</evidence>
<proteinExistence type="predicted"/>
<evidence type="ECO:0000256" key="1">
    <source>
        <dbReference type="SAM" id="Phobius"/>
    </source>
</evidence>
<keyword evidence="1" id="KW-1133">Transmembrane helix</keyword>
<dbReference type="Pfam" id="PF20146">
    <property type="entry name" value="NRF"/>
    <property type="match status" value="1"/>
</dbReference>
<feature type="signal peptide" evidence="2">
    <location>
        <begin position="1"/>
        <end position="18"/>
    </location>
</feature>
<dbReference type="EMBL" id="OU895878">
    <property type="protein sequence ID" value="CAG9803230.1"/>
    <property type="molecule type" value="Genomic_DNA"/>
</dbReference>
<dbReference type="GO" id="GO:0016747">
    <property type="term" value="F:acyltransferase activity, transferring groups other than amino-acyl groups"/>
    <property type="evidence" value="ECO:0007669"/>
    <property type="project" value="InterPro"/>
</dbReference>
<feature type="chain" id="PRO_5040205077" description="Nose resistant-to-fluoxetine protein N-terminal domain-containing protein" evidence="2">
    <location>
        <begin position="19"/>
        <end position="659"/>
    </location>
</feature>
<feature type="transmembrane region" description="Helical" evidence="1">
    <location>
        <begin position="588"/>
        <end position="604"/>
    </location>
</feature>
<sequence>MLWKYLFSLVIFSVKVYSIQDYLPIVDYAEVNEFKKNGIDISQNHKINDAFCDQDLSLFQQGLESNEQWAVRLVDTWAKVQAGYLSGNSMNVGDFDSCIRFEHQTISSRIFKGQHCLISLSALPNSTLVSDSHDLSLKHLANFFRSSNIVSTNGFCMPASCSATKVIEFLNQQILNKNDLVALGGKCRDVNDIPLEPLDYFAIVLFSMFALLMTGSTIYEIIIVKSKHPEPNKLLASFSVYSNGYKLFEMTKIKSPSSINCLHGLRAMSIFWIILGHRINNQYLWGNPNETKDFLFGTSIASGIINAYTLAVDTFFVMGAILMTWSTLRDCEKKQLNIPRMIWRRYIRYTPIYAALILFVISFTKILLQGPFYIDALSERCVRNWWLVLLHVQNYLSYRDMCLGHGWYLSADFQLFIISPFIILLIYKYGKKLLMIPAVLFLGTIIYVISVSIVLDIEVPSPLASENYLDYIYYATHTRSGPWFLGIILGYFLYTIQGKKIGINSFINGFMWIFSISVLISVVFLQLGFFGAADTIHSGYHVSFLALHRNLWAVALCWIIFACQSLKTGGIIRWFLSHPQWQPVSRMGLSMYLLGTVYQLYMILNQRAPMYLNFWHVIPIILSDVVMIIILSTITYLAFEAPPLIIEDYLYKKVKNVKK</sequence>
<reference evidence="4" key="1">
    <citation type="submission" date="2022-01" db="EMBL/GenBank/DDBJ databases">
        <authorList>
            <person name="King R."/>
        </authorList>
    </citation>
    <scope>NUCLEOTIDE SEQUENCE</scope>
</reference>
<feature type="transmembrane region" description="Helical" evidence="1">
    <location>
        <begin position="407"/>
        <end position="427"/>
    </location>
</feature>
<name>A0A9N9WS98_9DIPT</name>
<protein>
    <recommendedName>
        <fullName evidence="3">Nose resistant-to-fluoxetine protein N-terminal domain-containing protein</fullName>
    </recommendedName>
</protein>
<keyword evidence="1" id="KW-0472">Membrane</keyword>
<feature type="transmembrane region" description="Helical" evidence="1">
    <location>
        <begin position="434"/>
        <end position="455"/>
    </location>
</feature>
<organism evidence="4 5">
    <name type="scientific">Chironomus riparius</name>
    <dbReference type="NCBI Taxonomy" id="315576"/>
    <lineage>
        <taxon>Eukaryota</taxon>
        <taxon>Metazoa</taxon>
        <taxon>Ecdysozoa</taxon>
        <taxon>Arthropoda</taxon>
        <taxon>Hexapoda</taxon>
        <taxon>Insecta</taxon>
        <taxon>Pterygota</taxon>
        <taxon>Neoptera</taxon>
        <taxon>Endopterygota</taxon>
        <taxon>Diptera</taxon>
        <taxon>Nematocera</taxon>
        <taxon>Chironomoidea</taxon>
        <taxon>Chironomidae</taxon>
        <taxon>Chironominae</taxon>
        <taxon>Chironomus</taxon>
    </lineage>
</organism>
<keyword evidence="2" id="KW-0732">Signal</keyword>
<keyword evidence="5" id="KW-1185">Reference proteome</keyword>
<feature type="transmembrane region" description="Helical" evidence="1">
    <location>
        <begin position="551"/>
        <end position="576"/>
    </location>
</feature>
<dbReference type="AlphaFoldDB" id="A0A9N9WS98"/>
<keyword evidence="1" id="KW-0812">Transmembrane</keyword>
<feature type="transmembrane region" description="Helical" evidence="1">
    <location>
        <begin position="471"/>
        <end position="494"/>
    </location>
</feature>